<gene>
    <name evidence="4" type="ORF">A4H34_06905</name>
</gene>
<feature type="transmembrane region" description="Helical" evidence="2">
    <location>
        <begin position="31"/>
        <end position="49"/>
    </location>
</feature>
<dbReference type="PANTHER" id="PTHR43265:SF1">
    <property type="entry name" value="ESTERASE ESTD"/>
    <property type="match status" value="1"/>
</dbReference>
<evidence type="ECO:0000256" key="2">
    <source>
        <dbReference type="SAM" id="Phobius"/>
    </source>
</evidence>
<feature type="domain" description="BAAT/Acyl-CoA thioester hydrolase C-terminal" evidence="3">
    <location>
        <begin position="168"/>
        <end position="320"/>
    </location>
</feature>
<comment type="caution">
    <text evidence="4">The sequence shown here is derived from an EMBL/GenBank/DDBJ whole genome shotgun (WGS) entry which is preliminary data.</text>
</comment>
<feature type="region of interest" description="Disordered" evidence="1">
    <location>
        <begin position="1"/>
        <end position="21"/>
    </location>
</feature>
<accession>A0A179B561</accession>
<dbReference type="InterPro" id="IPR029058">
    <property type="entry name" value="AB_hydrolase_fold"/>
</dbReference>
<dbReference type="PANTHER" id="PTHR43265">
    <property type="entry name" value="ESTERASE ESTD"/>
    <property type="match status" value="1"/>
</dbReference>
<feature type="transmembrane region" description="Helical" evidence="2">
    <location>
        <begin position="486"/>
        <end position="508"/>
    </location>
</feature>
<keyword evidence="2" id="KW-0472">Membrane</keyword>
<reference evidence="4 5" key="1">
    <citation type="submission" date="2016-04" db="EMBL/GenBank/DDBJ databases">
        <title>Peptidophaga gingivicola gen. nov., sp. nov., isolated from human subgingival plaque.</title>
        <authorList>
            <person name="Beall C.J."/>
            <person name="Mokrzan E.M."/>
            <person name="Griffen A.L."/>
            <person name="Leys E.J."/>
        </authorList>
    </citation>
    <scope>NUCLEOTIDE SEQUENCE [LARGE SCALE GENOMIC DNA]</scope>
    <source>
        <strain evidence="4 5">BA112</strain>
    </source>
</reference>
<dbReference type="EMBL" id="LVZK01000001">
    <property type="protein sequence ID" value="OAP86832.1"/>
    <property type="molecule type" value="Genomic_DNA"/>
</dbReference>
<evidence type="ECO:0000313" key="4">
    <source>
        <dbReference type="EMBL" id="OAP86832.1"/>
    </source>
</evidence>
<dbReference type="SUPFAM" id="SSF53474">
    <property type="entry name" value="alpha/beta-Hydrolases"/>
    <property type="match status" value="1"/>
</dbReference>
<dbReference type="Gene3D" id="3.40.50.1820">
    <property type="entry name" value="alpha/beta hydrolase"/>
    <property type="match status" value="1"/>
</dbReference>
<dbReference type="RefSeq" id="WP_064231483.1">
    <property type="nucleotide sequence ID" value="NZ_LVZK01000001.1"/>
</dbReference>
<evidence type="ECO:0000313" key="5">
    <source>
        <dbReference type="Proteomes" id="UP000078368"/>
    </source>
</evidence>
<proteinExistence type="predicted"/>
<keyword evidence="2" id="KW-0812">Transmembrane</keyword>
<protein>
    <recommendedName>
        <fullName evidence="3">BAAT/Acyl-CoA thioester hydrolase C-terminal domain-containing protein</fullName>
    </recommendedName>
</protein>
<feature type="transmembrane region" description="Helical" evidence="2">
    <location>
        <begin position="376"/>
        <end position="396"/>
    </location>
</feature>
<dbReference type="InterPro" id="IPR014940">
    <property type="entry name" value="BAAT_C"/>
</dbReference>
<dbReference type="STRING" id="1823756.A4H34_06905"/>
<feature type="transmembrane region" description="Helical" evidence="2">
    <location>
        <begin position="416"/>
        <end position="442"/>
    </location>
</feature>
<dbReference type="Pfam" id="PF08840">
    <property type="entry name" value="BAAT_C"/>
    <property type="match status" value="1"/>
</dbReference>
<dbReference type="InterPro" id="IPR053145">
    <property type="entry name" value="AB_hydrolase_Est10"/>
</dbReference>
<dbReference type="AlphaFoldDB" id="A0A179B561"/>
<name>A0A179B561_9ACTO</name>
<keyword evidence="5" id="KW-1185">Reference proteome</keyword>
<dbReference type="OrthoDB" id="9765647at2"/>
<dbReference type="GO" id="GO:0052689">
    <property type="term" value="F:carboxylic ester hydrolase activity"/>
    <property type="evidence" value="ECO:0007669"/>
    <property type="project" value="TreeGrafter"/>
</dbReference>
<evidence type="ECO:0000259" key="3">
    <source>
        <dbReference type="Pfam" id="PF08840"/>
    </source>
</evidence>
<keyword evidence="2" id="KW-1133">Transmembrane helix</keyword>
<dbReference type="Proteomes" id="UP000078368">
    <property type="component" value="Unassembled WGS sequence"/>
</dbReference>
<sequence length="515" mass="55398">MAVRRRAADEASTSDAGAREARALPARHPRLLAWLLVVFLLGMWGNWAGPRWNPEPMRSVVVPETSDTAVVGKAPSPPVGTYRIEKRQVQVRLRDGTSIPAQLTTPVGVRGLVPGIVFVHGTGTKATNDFDESTDLISSAGIATLVPMKRTANYSTTHRDYLGLADDYEDAFSHLLGVPGVDPKRSGLYTVSEGCFIGPIIAARNASVSFVVLVSAPVLPIRVQGALAADAYLRRLGAPSQMREVVSKLVGQQFGEDFRYIDFDVSQYQRKMTMPVLMVYGTDDMSMPTVQGPVIMRSDLEKAGNNSLTIRYYKGGHGLKVDGVAQAAPMRDVSDWVNGLPSTASAEPRIAGEKPLQAYKGKTMAAAPKFASGKQLMLTLGVGALALIVSSLLLAVGRMRARGRRLIDTRGMGPCVVASSAGIIVAWCVLVLYLVALAYYAVSYQRNLIVVQGGWIACQGAALLSAWLFVRVPFCWHEKKPKMRAGATAVVGAALGGQTVLLLMLAYWGPFPSLR</sequence>
<feature type="transmembrane region" description="Helical" evidence="2">
    <location>
        <begin position="454"/>
        <end position="474"/>
    </location>
</feature>
<evidence type="ECO:0000256" key="1">
    <source>
        <dbReference type="SAM" id="MobiDB-lite"/>
    </source>
</evidence>
<organism evidence="4 5">
    <name type="scientific">Peptidiphaga gingivicola</name>
    <dbReference type="NCBI Taxonomy" id="2741497"/>
    <lineage>
        <taxon>Bacteria</taxon>
        <taxon>Bacillati</taxon>
        <taxon>Actinomycetota</taxon>
        <taxon>Actinomycetes</taxon>
        <taxon>Actinomycetales</taxon>
        <taxon>Actinomycetaceae</taxon>
        <taxon>Peptidiphaga</taxon>
    </lineage>
</organism>